<evidence type="ECO:0000259" key="2">
    <source>
        <dbReference type="Pfam" id="PF08044"/>
    </source>
</evidence>
<feature type="domain" description="BetI-type transcriptional repressor C-terminal" evidence="3">
    <location>
        <begin position="29"/>
        <end position="75"/>
    </location>
</feature>
<dbReference type="InterPro" id="IPR012551">
    <property type="entry name" value="DUF1707_SHOCT-like"/>
</dbReference>
<accession>A0A243RIH3</accession>
<name>A0A243RIH3_9ACTN</name>
<organism evidence="4 5">
    <name type="scientific">Streptosporangium minutum</name>
    <dbReference type="NCBI Taxonomy" id="569862"/>
    <lineage>
        <taxon>Bacteria</taxon>
        <taxon>Bacillati</taxon>
        <taxon>Actinomycetota</taxon>
        <taxon>Actinomycetes</taxon>
        <taxon>Streptosporangiales</taxon>
        <taxon>Streptosporangiaceae</taxon>
        <taxon>Streptosporangium</taxon>
    </lineage>
</organism>
<dbReference type="InterPro" id="IPR036271">
    <property type="entry name" value="Tet_transcr_reg_TetR-rel_C_sf"/>
</dbReference>
<evidence type="ECO:0000256" key="1">
    <source>
        <dbReference type="SAM" id="MobiDB-lite"/>
    </source>
</evidence>
<dbReference type="Pfam" id="PF08044">
    <property type="entry name" value="DUF1707"/>
    <property type="match status" value="1"/>
</dbReference>
<feature type="region of interest" description="Disordered" evidence="1">
    <location>
        <begin position="1"/>
        <end position="46"/>
    </location>
</feature>
<protein>
    <submittedName>
        <fullName evidence="4">Uncharacterized protein</fullName>
    </submittedName>
</protein>
<dbReference type="SUPFAM" id="SSF48498">
    <property type="entry name" value="Tetracyclin repressor-like, C-terminal domain"/>
    <property type="match status" value="1"/>
</dbReference>
<sequence>MRGVQVLVRVGAPSPPVNGRSPGPARQGARVRTGADRRLRGQVTRALGRAVESGEFRAGIDPEAHADRLIAMMDGPRNQWPPAPTGSTRRPSSAAASTTSSRRYGPGSDYRRRVDSFPPPSTRNSARPPRPGELRAGDADRDRVAAVLSDALADGRLDHGEHEERLQALYRARTLGELTALTADLLPPEAQPLRTDDGPVMAFFGSQERSGRWVVPTRFSATAICANVTLDLREALLQSGHVTLQVTVMAATLTLIVPEGVRIEMPASAIMGGKKNQVPPSPDGPVIEITGLVTLGSIVAKSPKRPRRPWFRR</sequence>
<dbReference type="PANTHER" id="PTHR40763">
    <property type="entry name" value="MEMBRANE PROTEIN-RELATED"/>
    <property type="match status" value="1"/>
</dbReference>
<dbReference type="Proteomes" id="UP000194761">
    <property type="component" value="Unassembled WGS sequence"/>
</dbReference>
<feature type="domain" description="DUF1707" evidence="2">
    <location>
        <begin position="134"/>
        <end position="185"/>
    </location>
</feature>
<dbReference type="Pfam" id="PF13977">
    <property type="entry name" value="TetR_C_6"/>
    <property type="match status" value="1"/>
</dbReference>
<evidence type="ECO:0000259" key="3">
    <source>
        <dbReference type="Pfam" id="PF13977"/>
    </source>
</evidence>
<proteinExistence type="predicted"/>
<reference evidence="4 5" key="1">
    <citation type="submission" date="2017-05" db="EMBL/GenBank/DDBJ databases">
        <title>Biotechnological potential of actinobacteria isolated from South African environments.</title>
        <authorList>
            <person name="Le Roes-Hill M."/>
            <person name="Prins A."/>
            <person name="Durrell K.A."/>
        </authorList>
    </citation>
    <scope>NUCLEOTIDE SEQUENCE [LARGE SCALE GENOMIC DNA]</scope>
    <source>
        <strain evidence="4">M26</strain>
    </source>
</reference>
<dbReference type="AlphaFoldDB" id="A0A243RIH3"/>
<dbReference type="PANTHER" id="PTHR40763:SF4">
    <property type="entry name" value="DUF1707 DOMAIN-CONTAINING PROTEIN"/>
    <property type="match status" value="1"/>
</dbReference>
<evidence type="ECO:0000313" key="5">
    <source>
        <dbReference type="Proteomes" id="UP000194761"/>
    </source>
</evidence>
<dbReference type="EMBL" id="NGFP01000101">
    <property type="protein sequence ID" value="OUC94622.1"/>
    <property type="molecule type" value="Genomic_DNA"/>
</dbReference>
<feature type="compositionally biased region" description="Basic and acidic residues" evidence="1">
    <location>
        <begin position="130"/>
        <end position="141"/>
    </location>
</feature>
<keyword evidence="5" id="KW-1185">Reference proteome</keyword>
<evidence type="ECO:0000313" key="4">
    <source>
        <dbReference type="EMBL" id="OUC94622.1"/>
    </source>
</evidence>
<feature type="region of interest" description="Disordered" evidence="1">
    <location>
        <begin position="74"/>
        <end position="141"/>
    </location>
</feature>
<comment type="caution">
    <text evidence="4">The sequence shown here is derived from an EMBL/GenBank/DDBJ whole genome shotgun (WGS) entry which is preliminary data.</text>
</comment>
<feature type="compositionally biased region" description="Low complexity" evidence="1">
    <location>
        <begin position="87"/>
        <end position="103"/>
    </location>
</feature>
<gene>
    <name evidence="4" type="ORF">CA984_21810</name>
</gene>
<dbReference type="InterPro" id="IPR039538">
    <property type="entry name" value="BetI_C"/>
</dbReference>
<dbReference type="Gene3D" id="1.10.357.10">
    <property type="entry name" value="Tetracycline Repressor, domain 2"/>
    <property type="match status" value="1"/>
</dbReference>